<keyword evidence="9" id="KW-1185">Reference proteome</keyword>
<reference evidence="8 9" key="1">
    <citation type="submission" date="2019-04" db="EMBL/GenBank/DDBJ databases">
        <title>An improved genome assembly and genetic linkage map for asparagus bean, Vigna unguiculata ssp. sesquipedialis.</title>
        <authorList>
            <person name="Xia Q."/>
            <person name="Zhang R."/>
            <person name="Dong Y."/>
        </authorList>
    </citation>
    <scope>NUCLEOTIDE SEQUENCE [LARGE SCALE GENOMIC DNA]</scope>
    <source>
        <tissue evidence="8">Leaf</tissue>
    </source>
</reference>
<dbReference type="GO" id="GO:0003677">
    <property type="term" value="F:DNA binding"/>
    <property type="evidence" value="ECO:0007669"/>
    <property type="project" value="UniProtKB-KW"/>
</dbReference>
<evidence type="ECO:0000256" key="4">
    <source>
        <dbReference type="ARBA" id="ARBA00023163"/>
    </source>
</evidence>
<comment type="subcellular location">
    <subcellularLocation>
        <location evidence="1">Nucleus</location>
    </subcellularLocation>
</comment>
<proteinExistence type="predicted"/>
<dbReference type="Gene3D" id="3.30.730.10">
    <property type="entry name" value="AP2/ERF domain"/>
    <property type="match status" value="1"/>
</dbReference>
<dbReference type="InterPro" id="IPR036955">
    <property type="entry name" value="AP2/ERF_dom_sf"/>
</dbReference>
<name>A0A4D6N4S0_VIGUN</name>
<dbReference type="Pfam" id="PF00847">
    <property type="entry name" value="AP2"/>
    <property type="match status" value="1"/>
</dbReference>
<sequence>MEKLFFTPFPNLEYPLDQCSIFPSHHYQSLLPSYENGSLEMLHETPSQHKVSYRGVRKRGPGNYAAEIRDSTRNGARVWLGTFDTAEDAALAYDQAAITTRGDKAVLNFPPHVVLQSLHNMEFRFPRGLSPVLELKRRNLMKRRVGRRKMRRQKHIGMENIVHLNKKQKNQLAAWTINAVVANDLYTDDSFVFSKAAGKIKEIISSLPVATEEEDAEEAKSLKDSTVIADEGGKTAATDNDNEGKEADPFGLDALIPNSTKKGEKLKAKNEAAVEIREDEEETKRFLKSQREALITCLEIAARRYKIPWCQTVIDILVKHASDNVSRFTASQRDAVGKLWASIREQQTRRKQGKSVNGKLDVNAFEWLQQKYANEKISIRHSVGASGDRRAQQWLG</sequence>
<dbReference type="PANTHER" id="PTHR36749">
    <property type="entry name" value="F7O18.3 PROTEIN"/>
    <property type="match status" value="1"/>
</dbReference>
<evidence type="ECO:0000256" key="6">
    <source>
        <dbReference type="SAM" id="MobiDB-lite"/>
    </source>
</evidence>
<protein>
    <submittedName>
        <fullName evidence="8">Ethylene-responsive transcription factor 1</fullName>
    </submittedName>
</protein>
<evidence type="ECO:0000256" key="3">
    <source>
        <dbReference type="ARBA" id="ARBA00023125"/>
    </source>
</evidence>
<evidence type="ECO:0000313" key="8">
    <source>
        <dbReference type="EMBL" id="QCE07469.1"/>
    </source>
</evidence>
<dbReference type="SUPFAM" id="SSF54171">
    <property type="entry name" value="DNA-binding domain"/>
    <property type="match status" value="1"/>
</dbReference>
<keyword evidence="5" id="KW-0539">Nucleus</keyword>
<dbReference type="InterPro" id="IPR016177">
    <property type="entry name" value="DNA-bd_dom_sf"/>
</dbReference>
<dbReference type="AlphaFoldDB" id="A0A4D6N4S0"/>
<dbReference type="InterPro" id="IPR001471">
    <property type="entry name" value="AP2/ERF_dom"/>
</dbReference>
<dbReference type="GO" id="GO:0005634">
    <property type="term" value="C:nucleus"/>
    <property type="evidence" value="ECO:0007669"/>
    <property type="project" value="UniProtKB-SubCell"/>
</dbReference>
<dbReference type="PANTHER" id="PTHR36749:SF1">
    <property type="entry name" value="F7O18.3 PROTEIN"/>
    <property type="match status" value="1"/>
</dbReference>
<evidence type="ECO:0000256" key="2">
    <source>
        <dbReference type="ARBA" id="ARBA00023015"/>
    </source>
</evidence>
<feature type="domain" description="AP2/ERF" evidence="7">
    <location>
        <begin position="52"/>
        <end position="110"/>
    </location>
</feature>
<keyword evidence="3" id="KW-0238">DNA-binding</keyword>
<feature type="region of interest" description="Disordered" evidence="6">
    <location>
        <begin position="214"/>
        <end position="254"/>
    </location>
</feature>
<keyword evidence="4" id="KW-0804">Transcription</keyword>
<keyword evidence="2" id="KW-0805">Transcription regulation</keyword>
<evidence type="ECO:0000256" key="1">
    <source>
        <dbReference type="ARBA" id="ARBA00004123"/>
    </source>
</evidence>
<dbReference type="GO" id="GO:0003700">
    <property type="term" value="F:DNA-binding transcription factor activity"/>
    <property type="evidence" value="ECO:0007669"/>
    <property type="project" value="InterPro"/>
</dbReference>
<evidence type="ECO:0000259" key="7">
    <source>
        <dbReference type="PROSITE" id="PS51032"/>
    </source>
</evidence>
<evidence type="ECO:0000313" key="9">
    <source>
        <dbReference type="Proteomes" id="UP000501690"/>
    </source>
</evidence>
<dbReference type="PRINTS" id="PR00367">
    <property type="entry name" value="ETHRSPELEMNT"/>
</dbReference>
<evidence type="ECO:0000256" key="5">
    <source>
        <dbReference type="ARBA" id="ARBA00023242"/>
    </source>
</evidence>
<dbReference type="EMBL" id="CP039353">
    <property type="protein sequence ID" value="QCE07469.1"/>
    <property type="molecule type" value="Genomic_DNA"/>
</dbReference>
<accession>A0A4D6N4S0</accession>
<gene>
    <name evidence="8" type="ORF">DEO72_LG9g2489</name>
</gene>
<dbReference type="CDD" id="cd00018">
    <property type="entry name" value="AP2"/>
    <property type="match status" value="1"/>
</dbReference>
<dbReference type="SMART" id="SM00380">
    <property type="entry name" value="AP2"/>
    <property type="match status" value="1"/>
</dbReference>
<dbReference type="FunFam" id="3.30.730.10:FF:000001">
    <property type="entry name" value="Ethylene-responsive transcription factor 2"/>
    <property type="match status" value="1"/>
</dbReference>
<organism evidence="8 9">
    <name type="scientific">Vigna unguiculata</name>
    <name type="common">Cowpea</name>
    <dbReference type="NCBI Taxonomy" id="3917"/>
    <lineage>
        <taxon>Eukaryota</taxon>
        <taxon>Viridiplantae</taxon>
        <taxon>Streptophyta</taxon>
        <taxon>Embryophyta</taxon>
        <taxon>Tracheophyta</taxon>
        <taxon>Spermatophyta</taxon>
        <taxon>Magnoliopsida</taxon>
        <taxon>eudicotyledons</taxon>
        <taxon>Gunneridae</taxon>
        <taxon>Pentapetalae</taxon>
        <taxon>rosids</taxon>
        <taxon>fabids</taxon>
        <taxon>Fabales</taxon>
        <taxon>Fabaceae</taxon>
        <taxon>Papilionoideae</taxon>
        <taxon>50 kb inversion clade</taxon>
        <taxon>NPAAA clade</taxon>
        <taxon>indigoferoid/millettioid clade</taxon>
        <taxon>Phaseoleae</taxon>
        <taxon>Vigna</taxon>
    </lineage>
</organism>
<dbReference type="Proteomes" id="UP000501690">
    <property type="component" value="Linkage Group LG9"/>
</dbReference>
<dbReference type="PROSITE" id="PS51032">
    <property type="entry name" value="AP2_ERF"/>
    <property type="match status" value="1"/>
</dbReference>